<dbReference type="EMBL" id="SMGQ01000016">
    <property type="protein sequence ID" value="TCK89039.1"/>
    <property type="molecule type" value="Genomic_DNA"/>
</dbReference>
<evidence type="ECO:0000313" key="2">
    <source>
        <dbReference type="EMBL" id="TCK89039.1"/>
    </source>
</evidence>
<dbReference type="GO" id="GO:0005840">
    <property type="term" value="C:ribosome"/>
    <property type="evidence" value="ECO:0007669"/>
    <property type="project" value="UniProtKB-KW"/>
</dbReference>
<keyword evidence="2" id="KW-0687">Ribonucleoprotein</keyword>
<dbReference type="PROSITE" id="PS51186">
    <property type="entry name" value="GNAT"/>
    <property type="match status" value="1"/>
</dbReference>
<dbReference type="Pfam" id="PF00583">
    <property type="entry name" value="Acetyltransf_1"/>
    <property type="match status" value="1"/>
</dbReference>
<dbReference type="InterPro" id="IPR016181">
    <property type="entry name" value="Acyl_CoA_acyltransferase"/>
</dbReference>
<feature type="domain" description="N-acetyltransferase" evidence="1">
    <location>
        <begin position="10"/>
        <end position="164"/>
    </location>
</feature>
<keyword evidence="2" id="KW-0689">Ribosomal protein</keyword>
<evidence type="ECO:0000313" key="3">
    <source>
        <dbReference type="Proteomes" id="UP000294545"/>
    </source>
</evidence>
<organism evidence="2 3">
    <name type="scientific">Natranaerovirga hydrolytica</name>
    <dbReference type="NCBI Taxonomy" id="680378"/>
    <lineage>
        <taxon>Bacteria</taxon>
        <taxon>Bacillati</taxon>
        <taxon>Bacillota</taxon>
        <taxon>Clostridia</taxon>
        <taxon>Lachnospirales</taxon>
        <taxon>Natranaerovirgaceae</taxon>
        <taxon>Natranaerovirga</taxon>
    </lineage>
</organism>
<dbReference type="OrthoDB" id="1952641at2"/>
<dbReference type="InterPro" id="IPR000182">
    <property type="entry name" value="GNAT_dom"/>
</dbReference>
<proteinExistence type="predicted"/>
<dbReference type="AlphaFoldDB" id="A0A4R1MFY3"/>
<dbReference type="CDD" id="cd04301">
    <property type="entry name" value="NAT_SF"/>
    <property type="match status" value="1"/>
</dbReference>
<accession>A0A4R1MFY3</accession>
<dbReference type="RefSeq" id="WP_132283123.1">
    <property type="nucleotide sequence ID" value="NZ_SMGQ01000016.1"/>
</dbReference>
<comment type="caution">
    <text evidence="2">The sequence shown here is derived from an EMBL/GenBank/DDBJ whole genome shotgun (WGS) entry which is preliminary data.</text>
</comment>
<name>A0A4R1MFY3_9FIRM</name>
<dbReference type="Proteomes" id="UP000294545">
    <property type="component" value="Unassembled WGS sequence"/>
</dbReference>
<protein>
    <submittedName>
        <fullName evidence="2">Ribosomal protein S18 acetylase RimI-like enzyme</fullName>
    </submittedName>
</protein>
<dbReference type="GO" id="GO:0016747">
    <property type="term" value="F:acyltransferase activity, transferring groups other than amino-acyl groups"/>
    <property type="evidence" value="ECO:0007669"/>
    <property type="project" value="InterPro"/>
</dbReference>
<keyword evidence="3" id="KW-1185">Reference proteome</keyword>
<reference evidence="2 3" key="1">
    <citation type="submission" date="2019-03" db="EMBL/GenBank/DDBJ databases">
        <title>Genomic Encyclopedia of Type Strains, Phase IV (KMG-IV): sequencing the most valuable type-strain genomes for metagenomic binning, comparative biology and taxonomic classification.</title>
        <authorList>
            <person name="Goeker M."/>
        </authorList>
    </citation>
    <scope>NUCLEOTIDE SEQUENCE [LARGE SCALE GENOMIC DNA]</scope>
    <source>
        <strain evidence="2 3">DSM 24176</strain>
    </source>
</reference>
<dbReference type="SUPFAM" id="SSF55729">
    <property type="entry name" value="Acyl-CoA N-acyltransferases (Nat)"/>
    <property type="match status" value="1"/>
</dbReference>
<gene>
    <name evidence="2" type="ORF">EDC19_2452</name>
</gene>
<sequence length="165" mass="19571">MKILKTSKRLNIKTINESNYTIVYNHLIKDAYTRSNFVSFPKQFITSSNLNYTSLYYLAETFTEEKLIGYLNGYVKHDTRCFWLQNMIIHPDYYRQYYGTEFFYSIIDILRGTYNVNKIYLTVLDSNQKGKCFWSALGFVKIHSITKEVHTSNITATVYEKNLVR</sequence>
<evidence type="ECO:0000259" key="1">
    <source>
        <dbReference type="PROSITE" id="PS51186"/>
    </source>
</evidence>
<dbReference type="Gene3D" id="3.40.630.30">
    <property type="match status" value="1"/>
</dbReference>